<dbReference type="Gene3D" id="2.120.10.30">
    <property type="entry name" value="TolB, C-terminal domain"/>
    <property type="match status" value="1"/>
</dbReference>
<dbReference type="EMBL" id="CP043450">
    <property type="protein sequence ID" value="QEM14423.1"/>
    <property type="molecule type" value="Genomic_DNA"/>
</dbReference>
<dbReference type="Proteomes" id="UP000251402">
    <property type="component" value="Chromosome"/>
</dbReference>
<sequence length="437" mass="45468">MSKGMNIYFLAGAVFIMIAFAGCKKDKVPTHDANAPIGITSFIPAQGGGGTEVLINGTNFSTDTSQISVTLNGLKLKIIGANTKQMIVVVPKKAGSGPIMVTIGKGSATSAGDFTYQYTRTVTTLAGSGIAGFANGKGTDAMFNLSGQSWYRSMGIAVDDNLNVYVADPGNHCIRKIDTAGNVTTLAGNPNVAGYADGKGTAANFNLPYSVATDAQGNVYSVDPVNWDIRKITPDGTATTWAWANQEPWSVGVDKTTGYVYYGSCSNPGNIYQVSAQFTSTQVVGGLYYPAGIAFDKTGNLYVSMNGDQVVKKFTAGTWQGSIVAGQTGSLGYVNGTSTAARFAYPWGIAVDNNSNIYVAGNGTVSGNTDNPDQSIRYIQAGNFDVSTFAGSGSAGYSDAIGGSALFSAPTGVAVDKNGTVYVLDKNNNRIRKIVSE</sequence>
<evidence type="ECO:0000259" key="3">
    <source>
        <dbReference type="SMART" id="SM00429"/>
    </source>
</evidence>
<keyword evidence="5" id="KW-1185">Reference proteome</keyword>
<dbReference type="CDD" id="cd00603">
    <property type="entry name" value="IPT_PCSR"/>
    <property type="match status" value="1"/>
</dbReference>
<dbReference type="Pfam" id="PF01833">
    <property type="entry name" value="TIG"/>
    <property type="match status" value="1"/>
</dbReference>
<protein>
    <recommendedName>
        <fullName evidence="3">IPT/TIG domain-containing protein</fullName>
    </recommendedName>
</protein>
<evidence type="ECO:0000313" key="4">
    <source>
        <dbReference type="EMBL" id="QEM14423.1"/>
    </source>
</evidence>
<dbReference type="InterPro" id="IPR013783">
    <property type="entry name" value="Ig-like_fold"/>
</dbReference>
<feature type="repeat" description="NHL" evidence="2">
    <location>
        <begin position="275"/>
        <end position="317"/>
    </location>
</feature>
<accession>A0A5C1I995</accession>
<dbReference type="InterPro" id="IPR002909">
    <property type="entry name" value="IPT_dom"/>
</dbReference>
<dbReference type="Pfam" id="PF01436">
    <property type="entry name" value="NHL"/>
    <property type="match status" value="2"/>
</dbReference>
<feature type="domain" description="IPT/TIG" evidence="3">
    <location>
        <begin position="35"/>
        <end position="117"/>
    </location>
</feature>
<dbReference type="Gene3D" id="2.40.10.500">
    <property type="match status" value="1"/>
</dbReference>
<dbReference type="SMART" id="SM00429">
    <property type="entry name" value="IPT"/>
    <property type="match status" value="1"/>
</dbReference>
<dbReference type="Gene3D" id="2.60.40.10">
    <property type="entry name" value="Immunoglobulins"/>
    <property type="match status" value="1"/>
</dbReference>
<organism evidence="4 5">
    <name type="scientific">Mucilaginibacter rubeus</name>
    <dbReference type="NCBI Taxonomy" id="2027860"/>
    <lineage>
        <taxon>Bacteria</taxon>
        <taxon>Pseudomonadati</taxon>
        <taxon>Bacteroidota</taxon>
        <taxon>Sphingobacteriia</taxon>
        <taxon>Sphingobacteriales</taxon>
        <taxon>Sphingobacteriaceae</taxon>
        <taxon>Mucilaginibacter</taxon>
    </lineage>
</organism>
<dbReference type="KEGG" id="mrub:DEO27_011900"/>
<evidence type="ECO:0000256" key="2">
    <source>
        <dbReference type="PROSITE-ProRule" id="PRU00504"/>
    </source>
</evidence>
<dbReference type="SUPFAM" id="SSF101898">
    <property type="entry name" value="NHL repeat"/>
    <property type="match status" value="1"/>
</dbReference>
<dbReference type="InterPro" id="IPR011042">
    <property type="entry name" value="6-blade_b-propeller_TolB-like"/>
</dbReference>
<dbReference type="OrthoDB" id="791543at2"/>
<dbReference type="SUPFAM" id="SSF81296">
    <property type="entry name" value="E set domains"/>
    <property type="match status" value="1"/>
</dbReference>
<evidence type="ECO:0000256" key="1">
    <source>
        <dbReference type="ARBA" id="ARBA00022737"/>
    </source>
</evidence>
<dbReference type="InterPro" id="IPR014756">
    <property type="entry name" value="Ig_E-set"/>
</dbReference>
<dbReference type="PROSITE" id="PS51257">
    <property type="entry name" value="PROKAR_LIPOPROTEIN"/>
    <property type="match status" value="1"/>
</dbReference>
<dbReference type="AlphaFoldDB" id="A0A5C1I995"/>
<name>A0A5C1I995_9SPHI</name>
<dbReference type="PROSITE" id="PS51125">
    <property type="entry name" value="NHL"/>
    <property type="match status" value="2"/>
</dbReference>
<proteinExistence type="predicted"/>
<gene>
    <name evidence="4" type="ORF">DEO27_011900</name>
</gene>
<keyword evidence="1" id="KW-0677">Repeat</keyword>
<dbReference type="InterPro" id="IPR001258">
    <property type="entry name" value="NHL_repeat"/>
</dbReference>
<dbReference type="PANTHER" id="PTHR13833:SF71">
    <property type="entry name" value="NHL DOMAIN-CONTAINING PROTEIN"/>
    <property type="match status" value="1"/>
</dbReference>
<evidence type="ECO:0000313" key="5">
    <source>
        <dbReference type="Proteomes" id="UP000251402"/>
    </source>
</evidence>
<reference evidence="4" key="1">
    <citation type="submission" date="2019-08" db="EMBL/GenBank/DDBJ databases">
        <title>Comparative genome analysis confer to the adaptation heavy metal polluted environment.</title>
        <authorList>
            <person name="Li Y."/>
        </authorList>
    </citation>
    <scope>NUCLEOTIDE SEQUENCE [LARGE SCALE GENOMIC DNA]</scope>
    <source>
        <strain evidence="4">P1</strain>
    </source>
</reference>
<feature type="repeat" description="NHL" evidence="2">
    <location>
        <begin position="401"/>
        <end position="431"/>
    </location>
</feature>
<dbReference type="PANTHER" id="PTHR13833">
    <property type="match status" value="1"/>
</dbReference>